<protein>
    <recommendedName>
        <fullName evidence="3">Nucleotidyl transferase AbiEii/AbiGii toxin family protein</fullName>
    </recommendedName>
</protein>
<dbReference type="AlphaFoldDB" id="A0A2M6YT45"/>
<gene>
    <name evidence="1" type="ORF">COT02_04800</name>
</gene>
<organism evidence="1 2">
    <name type="scientific">Candidatus Roizmanbacteria bacterium CG07_land_8_20_14_0_80_34_15</name>
    <dbReference type="NCBI Taxonomy" id="1974849"/>
    <lineage>
        <taxon>Bacteria</taxon>
        <taxon>Candidatus Roizmaniibacteriota</taxon>
    </lineage>
</organism>
<accession>A0A2M6YT45</accession>
<comment type="caution">
    <text evidence="1">The sequence shown here is derived from an EMBL/GenBank/DDBJ whole genome shotgun (WGS) entry which is preliminary data.</text>
</comment>
<dbReference type="Pfam" id="PF08843">
    <property type="entry name" value="AbiEii"/>
    <property type="match status" value="1"/>
</dbReference>
<dbReference type="EMBL" id="PEWY01000133">
    <property type="protein sequence ID" value="PIU36681.1"/>
    <property type="molecule type" value="Genomic_DNA"/>
</dbReference>
<sequence length="219" mass="26027">MGKISILTAEQKECLDQIRKNKYICENFYFTGGTALSEYYLHHRYSDDIDLFTDVKYDHQIILGFIKELSKNLKINYKVKRTEIVDMYFLEYSPVNILKIDFVYSSDQRLKISSKDKGLFIDSFMDIAVNKITAINDRLSVKDFVDYYYISQHYTVWDLIEGARKKCRMDIDPWSLSTDFLSVEKFDSMPRMIKPLTLEELKIFYRQKAKELGMKQVEK</sequence>
<name>A0A2M6YT45_9BACT</name>
<evidence type="ECO:0000313" key="1">
    <source>
        <dbReference type="EMBL" id="PIU36681.1"/>
    </source>
</evidence>
<evidence type="ECO:0008006" key="3">
    <source>
        <dbReference type="Google" id="ProtNLM"/>
    </source>
</evidence>
<proteinExistence type="predicted"/>
<evidence type="ECO:0000313" key="2">
    <source>
        <dbReference type="Proteomes" id="UP000230184"/>
    </source>
</evidence>
<reference evidence="2" key="1">
    <citation type="submission" date="2017-09" db="EMBL/GenBank/DDBJ databases">
        <title>Depth-based differentiation of microbial function through sediment-hosted aquifers and enrichment of novel symbionts in the deep terrestrial subsurface.</title>
        <authorList>
            <person name="Probst A.J."/>
            <person name="Ladd B."/>
            <person name="Jarett J.K."/>
            <person name="Geller-Mcgrath D.E."/>
            <person name="Sieber C.M.K."/>
            <person name="Emerson J.B."/>
            <person name="Anantharaman K."/>
            <person name="Thomas B.C."/>
            <person name="Malmstrom R."/>
            <person name="Stieglmeier M."/>
            <person name="Klingl A."/>
            <person name="Woyke T."/>
            <person name="Ryan C.M."/>
            <person name="Banfield J.F."/>
        </authorList>
    </citation>
    <scope>NUCLEOTIDE SEQUENCE [LARGE SCALE GENOMIC DNA]</scope>
</reference>
<dbReference type="InterPro" id="IPR014942">
    <property type="entry name" value="AbiEii"/>
</dbReference>
<dbReference type="Proteomes" id="UP000230184">
    <property type="component" value="Unassembled WGS sequence"/>
</dbReference>
<dbReference type="Gene3D" id="3.10.450.620">
    <property type="entry name" value="JHP933, nucleotidyltransferase-like core domain"/>
    <property type="match status" value="1"/>
</dbReference>